<dbReference type="PANTHER" id="PTHR43065:SF49">
    <property type="entry name" value="HISTIDINE KINASE"/>
    <property type="match status" value="1"/>
</dbReference>
<dbReference type="InterPro" id="IPR035965">
    <property type="entry name" value="PAS-like_dom_sf"/>
</dbReference>
<dbReference type="InterPro" id="IPR003594">
    <property type="entry name" value="HATPase_dom"/>
</dbReference>
<dbReference type="InterPro" id="IPR004358">
    <property type="entry name" value="Sig_transdc_His_kin-like_C"/>
</dbReference>
<dbReference type="SMART" id="SM00388">
    <property type="entry name" value="HisKA"/>
    <property type="match status" value="1"/>
</dbReference>
<dbReference type="Gene3D" id="3.30.565.10">
    <property type="entry name" value="Histidine kinase-like ATPase, C-terminal domain"/>
    <property type="match status" value="1"/>
</dbReference>
<feature type="domain" description="PAS" evidence="5">
    <location>
        <begin position="25"/>
        <end position="55"/>
    </location>
</feature>
<dbReference type="GO" id="GO:0000155">
    <property type="term" value="F:phosphorelay sensor kinase activity"/>
    <property type="evidence" value="ECO:0007669"/>
    <property type="project" value="InterPro"/>
</dbReference>
<dbReference type="SUPFAM" id="SSF55874">
    <property type="entry name" value="ATPase domain of HSP90 chaperone/DNA topoisomerase II/histidine kinase"/>
    <property type="match status" value="1"/>
</dbReference>
<dbReference type="AlphaFoldDB" id="A0A0R0CAK2"/>
<gene>
    <name evidence="6" type="ORF">ABB26_02255</name>
</gene>
<keyword evidence="7" id="KW-1185">Reference proteome</keyword>
<dbReference type="NCBIfam" id="TIGR00229">
    <property type="entry name" value="sensory_box"/>
    <property type="match status" value="1"/>
</dbReference>
<name>A0A0R0CAK2_9GAMM</name>
<dbReference type="Gene3D" id="3.30.450.20">
    <property type="entry name" value="PAS domain"/>
    <property type="match status" value="1"/>
</dbReference>
<dbReference type="PRINTS" id="PR00344">
    <property type="entry name" value="BCTRLSENSOR"/>
</dbReference>
<dbReference type="InterPro" id="IPR000014">
    <property type="entry name" value="PAS"/>
</dbReference>
<dbReference type="EMBL" id="LDJI01000004">
    <property type="protein sequence ID" value="KRG66054.1"/>
    <property type="molecule type" value="Genomic_DNA"/>
</dbReference>
<sequence>MRKMVSDRTDDAWLQDIRKLRSYAIVRLDGDGRVLGCNAGVEAIFGYAPDELNGRHFSCLFSESDIARGVDQQAFVQALAGDFEQIGLAMVRKDDSRFRASLMLEDMSSDDAVSVMMVIRDITGFFNTQKRVREAQELTLRGQRLDAVGKLTLGLSHDFNNLLSVIGNSLDMLAARRTGDEAARRILDIALRAVERGTRLTRQMLAFGGGHALVPQFSQVDGLLQTSQELYERVCGEGVALEIRADAGLPPITVDVAQFEAALLNLLSNSRDAMKGVGRVLVEARTEMMALPAMKGADRPFVCITVGDSGPGIDGDIRDNVFEPFFTTKAVGDGSGLGLSQVHGFAAQSGGVATIGTSPLGGAAVSIYLPAVV</sequence>
<dbReference type="Proteomes" id="UP000050864">
    <property type="component" value="Unassembled WGS sequence"/>
</dbReference>
<evidence type="ECO:0000313" key="7">
    <source>
        <dbReference type="Proteomes" id="UP000050864"/>
    </source>
</evidence>
<evidence type="ECO:0000259" key="4">
    <source>
        <dbReference type="PROSITE" id="PS50109"/>
    </source>
</evidence>
<dbReference type="Pfam" id="PF13426">
    <property type="entry name" value="PAS_9"/>
    <property type="match status" value="1"/>
</dbReference>
<keyword evidence="3" id="KW-0597">Phosphoprotein</keyword>
<evidence type="ECO:0000313" key="6">
    <source>
        <dbReference type="EMBL" id="KRG66054.1"/>
    </source>
</evidence>
<dbReference type="PROSITE" id="PS50109">
    <property type="entry name" value="HIS_KIN"/>
    <property type="match status" value="1"/>
</dbReference>
<evidence type="ECO:0000256" key="1">
    <source>
        <dbReference type="ARBA" id="ARBA00000085"/>
    </source>
</evidence>
<dbReference type="PATRIC" id="fig|405444.3.peg.2861"/>
<evidence type="ECO:0000259" key="5">
    <source>
        <dbReference type="PROSITE" id="PS50112"/>
    </source>
</evidence>
<protein>
    <recommendedName>
        <fullName evidence="2">histidine kinase</fullName>
        <ecNumber evidence="2">2.7.13.3</ecNumber>
    </recommendedName>
</protein>
<dbReference type="InterPro" id="IPR036890">
    <property type="entry name" value="HATPase_C_sf"/>
</dbReference>
<organism evidence="6 7">
    <name type="scientific">Stenotrophomonas humi</name>
    <dbReference type="NCBI Taxonomy" id="405444"/>
    <lineage>
        <taxon>Bacteria</taxon>
        <taxon>Pseudomonadati</taxon>
        <taxon>Pseudomonadota</taxon>
        <taxon>Gammaproteobacteria</taxon>
        <taxon>Lysobacterales</taxon>
        <taxon>Lysobacteraceae</taxon>
        <taxon>Stenotrophomonas</taxon>
    </lineage>
</organism>
<dbReference type="SUPFAM" id="SSF47384">
    <property type="entry name" value="Homodimeric domain of signal transducing histidine kinase"/>
    <property type="match status" value="1"/>
</dbReference>
<dbReference type="Gene3D" id="1.10.287.130">
    <property type="match status" value="1"/>
</dbReference>
<evidence type="ECO:0000256" key="3">
    <source>
        <dbReference type="ARBA" id="ARBA00022553"/>
    </source>
</evidence>
<dbReference type="PROSITE" id="PS50112">
    <property type="entry name" value="PAS"/>
    <property type="match status" value="1"/>
</dbReference>
<dbReference type="InterPro" id="IPR036097">
    <property type="entry name" value="HisK_dim/P_sf"/>
</dbReference>
<reference evidence="6 7" key="1">
    <citation type="submission" date="2015-05" db="EMBL/GenBank/DDBJ databases">
        <title>Genome sequencing and analysis of members of genus Stenotrophomonas.</title>
        <authorList>
            <person name="Patil P.P."/>
            <person name="Midha S."/>
            <person name="Patil P.B."/>
        </authorList>
    </citation>
    <scope>NUCLEOTIDE SEQUENCE [LARGE SCALE GENOMIC DNA]</scope>
    <source>
        <strain evidence="6 7">DSM 18929</strain>
    </source>
</reference>
<comment type="catalytic activity">
    <reaction evidence="1">
        <text>ATP + protein L-histidine = ADP + protein N-phospho-L-histidine.</text>
        <dbReference type="EC" id="2.7.13.3"/>
    </reaction>
</comment>
<dbReference type="SUPFAM" id="SSF55785">
    <property type="entry name" value="PYP-like sensor domain (PAS domain)"/>
    <property type="match status" value="1"/>
</dbReference>
<evidence type="ECO:0000256" key="2">
    <source>
        <dbReference type="ARBA" id="ARBA00012438"/>
    </source>
</evidence>
<dbReference type="PANTHER" id="PTHR43065">
    <property type="entry name" value="SENSOR HISTIDINE KINASE"/>
    <property type="match status" value="1"/>
</dbReference>
<dbReference type="SMART" id="SM00387">
    <property type="entry name" value="HATPase_c"/>
    <property type="match status" value="1"/>
</dbReference>
<dbReference type="EC" id="2.7.13.3" evidence="2"/>
<dbReference type="SMART" id="SM00091">
    <property type="entry name" value="PAS"/>
    <property type="match status" value="1"/>
</dbReference>
<feature type="domain" description="Histidine kinase" evidence="4">
    <location>
        <begin position="154"/>
        <end position="373"/>
    </location>
</feature>
<dbReference type="STRING" id="405444.ABB26_02255"/>
<dbReference type="InterPro" id="IPR005467">
    <property type="entry name" value="His_kinase_dom"/>
</dbReference>
<proteinExistence type="predicted"/>
<dbReference type="OrthoDB" id="9770473at2"/>
<dbReference type="Pfam" id="PF02518">
    <property type="entry name" value="HATPase_c"/>
    <property type="match status" value="1"/>
</dbReference>
<accession>A0A0R0CAK2</accession>
<dbReference type="CDD" id="cd00130">
    <property type="entry name" value="PAS"/>
    <property type="match status" value="1"/>
</dbReference>
<comment type="caution">
    <text evidence="6">The sequence shown here is derived from an EMBL/GenBank/DDBJ whole genome shotgun (WGS) entry which is preliminary data.</text>
</comment>
<dbReference type="InterPro" id="IPR003661">
    <property type="entry name" value="HisK_dim/P_dom"/>
</dbReference>
<dbReference type="Pfam" id="PF00512">
    <property type="entry name" value="HisKA"/>
    <property type="match status" value="1"/>
</dbReference>